<sequence length="96" mass="10475">MIPALSASRRTSCLDRTTSAIPSYPPSCGAIATPHAASFGDLIFIQHSAAYQPRLRYCHLLSCSRHTAYFLVAGNEMTRQTQSVPPCKHATNKPVE</sequence>
<organism evidence="1 2">
    <name type="scientific">Aegilops tauschii subsp. strangulata</name>
    <name type="common">Goatgrass</name>
    <dbReference type="NCBI Taxonomy" id="200361"/>
    <lineage>
        <taxon>Eukaryota</taxon>
        <taxon>Viridiplantae</taxon>
        <taxon>Streptophyta</taxon>
        <taxon>Embryophyta</taxon>
        <taxon>Tracheophyta</taxon>
        <taxon>Spermatophyta</taxon>
        <taxon>Magnoliopsida</taxon>
        <taxon>Liliopsida</taxon>
        <taxon>Poales</taxon>
        <taxon>Poaceae</taxon>
        <taxon>BOP clade</taxon>
        <taxon>Pooideae</taxon>
        <taxon>Triticodae</taxon>
        <taxon>Triticeae</taxon>
        <taxon>Triticinae</taxon>
        <taxon>Aegilops</taxon>
    </lineage>
</organism>
<dbReference type="Gramene" id="AET7Gv20882200.10">
    <property type="protein sequence ID" value="AET7Gv20882200.10"/>
    <property type="gene ID" value="AET7Gv20882200"/>
</dbReference>
<accession>A0A453SBH4</accession>
<name>A0A453SBH4_AEGTS</name>
<reference evidence="2" key="2">
    <citation type="journal article" date="2017" name="Nat. Plants">
        <title>The Aegilops tauschii genome reveals multiple impacts of transposons.</title>
        <authorList>
            <person name="Zhao G."/>
            <person name="Zou C."/>
            <person name="Li K."/>
            <person name="Wang K."/>
            <person name="Li T."/>
            <person name="Gao L."/>
            <person name="Zhang X."/>
            <person name="Wang H."/>
            <person name="Yang Z."/>
            <person name="Liu X."/>
            <person name="Jiang W."/>
            <person name="Mao L."/>
            <person name="Kong X."/>
            <person name="Jiao Y."/>
            <person name="Jia J."/>
        </authorList>
    </citation>
    <scope>NUCLEOTIDE SEQUENCE [LARGE SCALE GENOMIC DNA]</scope>
    <source>
        <strain evidence="2">cv. AL8/78</strain>
    </source>
</reference>
<reference evidence="2" key="1">
    <citation type="journal article" date="2014" name="Science">
        <title>Ancient hybridizations among the ancestral genomes of bread wheat.</title>
        <authorList>
            <consortium name="International Wheat Genome Sequencing Consortium,"/>
            <person name="Marcussen T."/>
            <person name="Sandve S.R."/>
            <person name="Heier L."/>
            <person name="Spannagl M."/>
            <person name="Pfeifer M."/>
            <person name="Jakobsen K.S."/>
            <person name="Wulff B.B."/>
            <person name="Steuernagel B."/>
            <person name="Mayer K.F."/>
            <person name="Olsen O.A."/>
        </authorList>
    </citation>
    <scope>NUCLEOTIDE SEQUENCE [LARGE SCALE GENOMIC DNA]</scope>
    <source>
        <strain evidence="2">cv. AL8/78</strain>
    </source>
</reference>
<dbReference type="Proteomes" id="UP000015105">
    <property type="component" value="Chromosome 7D"/>
</dbReference>
<keyword evidence="2" id="KW-1185">Reference proteome</keyword>
<reference evidence="1" key="4">
    <citation type="submission" date="2019-03" db="UniProtKB">
        <authorList>
            <consortium name="EnsemblPlants"/>
        </authorList>
    </citation>
    <scope>IDENTIFICATION</scope>
</reference>
<reference evidence="1" key="5">
    <citation type="journal article" date="2021" name="G3 (Bethesda)">
        <title>Aegilops tauschii genome assembly Aet v5.0 features greater sequence contiguity and improved annotation.</title>
        <authorList>
            <person name="Wang L."/>
            <person name="Zhu T."/>
            <person name="Rodriguez J.C."/>
            <person name="Deal K.R."/>
            <person name="Dubcovsky J."/>
            <person name="McGuire P.E."/>
            <person name="Lux T."/>
            <person name="Spannagl M."/>
            <person name="Mayer K.F.X."/>
            <person name="Baldrich P."/>
            <person name="Meyers B.C."/>
            <person name="Huo N."/>
            <person name="Gu Y.Q."/>
            <person name="Zhou H."/>
            <person name="Devos K.M."/>
            <person name="Bennetzen J.L."/>
            <person name="Unver T."/>
            <person name="Budak H."/>
            <person name="Gulick P.J."/>
            <person name="Galiba G."/>
            <person name="Kalapos B."/>
            <person name="Nelson D.R."/>
            <person name="Li P."/>
            <person name="You F.M."/>
            <person name="Luo M.C."/>
            <person name="Dvorak J."/>
        </authorList>
    </citation>
    <scope>NUCLEOTIDE SEQUENCE [LARGE SCALE GENOMIC DNA]</scope>
    <source>
        <strain evidence="1">cv. AL8/78</strain>
    </source>
</reference>
<protein>
    <submittedName>
        <fullName evidence="1">Uncharacterized protein</fullName>
    </submittedName>
</protein>
<dbReference type="AlphaFoldDB" id="A0A453SBH4"/>
<evidence type="ECO:0000313" key="1">
    <source>
        <dbReference type="EnsemblPlants" id="AET7Gv20882200.10"/>
    </source>
</evidence>
<reference evidence="1" key="3">
    <citation type="journal article" date="2017" name="Nature">
        <title>Genome sequence of the progenitor of the wheat D genome Aegilops tauschii.</title>
        <authorList>
            <person name="Luo M.C."/>
            <person name="Gu Y.Q."/>
            <person name="Puiu D."/>
            <person name="Wang H."/>
            <person name="Twardziok S.O."/>
            <person name="Deal K.R."/>
            <person name="Huo N."/>
            <person name="Zhu T."/>
            <person name="Wang L."/>
            <person name="Wang Y."/>
            <person name="McGuire P.E."/>
            <person name="Liu S."/>
            <person name="Long H."/>
            <person name="Ramasamy R.K."/>
            <person name="Rodriguez J.C."/>
            <person name="Van S.L."/>
            <person name="Yuan L."/>
            <person name="Wang Z."/>
            <person name="Xia Z."/>
            <person name="Xiao L."/>
            <person name="Anderson O.D."/>
            <person name="Ouyang S."/>
            <person name="Liang Y."/>
            <person name="Zimin A.V."/>
            <person name="Pertea G."/>
            <person name="Qi P."/>
            <person name="Bennetzen J.L."/>
            <person name="Dai X."/>
            <person name="Dawson M.W."/>
            <person name="Muller H.G."/>
            <person name="Kugler K."/>
            <person name="Rivarola-Duarte L."/>
            <person name="Spannagl M."/>
            <person name="Mayer K.F.X."/>
            <person name="Lu F.H."/>
            <person name="Bevan M.W."/>
            <person name="Leroy P."/>
            <person name="Li P."/>
            <person name="You F.M."/>
            <person name="Sun Q."/>
            <person name="Liu Z."/>
            <person name="Lyons E."/>
            <person name="Wicker T."/>
            <person name="Salzberg S.L."/>
            <person name="Devos K.M."/>
            <person name="Dvorak J."/>
        </authorList>
    </citation>
    <scope>NUCLEOTIDE SEQUENCE [LARGE SCALE GENOMIC DNA]</scope>
    <source>
        <strain evidence="1">cv. AL8/78</strain>
    </source>
</reference>
<proteinExistence type="predicted"/>
<evidence type="ECO:0000313" key="2">
    <source>
        <dbReference type="Proteomes" id="UP000015105"/>
    </source>
</evidence>
<dbReference type="EnsemblPlants" id="AET7Gv20882200.10">
    <property type="protein sequence ID" value="AET7Gv20882200.10"/>
    <property type="gene ID" value="AET7Gv20882200"/>
</dbReference>